<dbReference type="Pfam" id="PF01292">
    <property type="entry name" value="Ni_hydr_CYTB"/>
    <property type="match status" value="1"/>
</dbReference>
<evidence type="ECO:0000256" key="4">
    <source>
        <dbReference type="ARBA" id="ARBA00022475"/>
    </source>
</evidence>
<dbReference type="EMBL" id="PNIK01000091">
    <property type="protein sequence ID" value="PMP65726.1"/>
    <property type="molecule type" value="Genomic_DNA"/>
</dbReference>
<dbReference type="PANTHER" id="PTHR30485:SF1">
    <property type="entry name" value="CYTOCHROME YDHU-RELATED"/>
    <property type="match status" value="1"/>
</dbReference>
<dbReference type="GO" id="GO:0022904">
    <property type="term" value="P:respiratory electron transport chain"/>
    <property type="evidence" value="ECO:0007669"/>
    <property type="project" value="InterPro"/>
</dbReference>
<keyword evidence="11 12" id="KW-0472">Membrane</keyword>
<comment type="subcellular location">
    <subcellularLocation>
        <location evidence="1">Cell membrane</location>
        <topology evidence="1">Multi-pass membrane protein</topology>
    </subcellularLocation>
</comment>
<dbReference type="GO" id="GO:0009055">
    <property type="term" value="F:electron transfer activity"/>
    <property type="evidence" value="ECO:0007669"/>
    <property type="project" value="InterPro"/>
</dbReference>
<evidence type="ECO:0000256" key="3">
    <source>
        <dbReference type="ARBA" id="ARBA00022448"/>
    </source>
</evidence>
<evidence type="ECO:0000256" key="8">
    <source>
        <dbReference type="ARBA" id="ARBA00022982"/>
    </source>
</evidence>
<feature type="transmembrane region" description="Helical" evidence="12">
    <location>
        <begin position="125"/>
        <end position="146"/>
    </location>
</feature>
<dbReference type="Gene3D" id="1.20.950.20">
    <property type="entry name" value="Transmembrane di-heme cytochromes, Chain C"/>
    <property type="match status" value="1"/>
</dbReference>
<gene>
    <name evidence="15" type="ORF">C0169_06390</name>
    <name evidence="14" type="ORF">C0190_06290</name>
</gene>
<keyword evidence="9 12" id="KW-1133">Transmembrane helix</keyword>
<evidence type="ECO:0000256" key="11">
    <source>
        <dbReference type="ARBA" id="ARBA00023136"/>
    </source>
</evidence>
<keyword evidence="7" id="KW-0479">Metal-binding</keyword>
<keyword evidence="10" id="KW-0408">Iron</keyword>
<proteinExistence type="inferred from homology"/>
<reference evidence="16 17" key="1">
    <citation type="submission" date="2018-01" db="EMBL/GenBank/DDBJ databases">
        <title>Metagenomic assembled genomes from two thermal pools in the Uzon Caldera, Kamchatka, Russia.</title>
        <authorList>
            <person name="Wilkins L."/>
            <person name="Ettinger C."/>
        </authorList>
    </citation>
    <scope>NUCLEOTIDE SEQUENCE [LARGE SCALE GENOMIC DNA]</scope>
    <source>
        <strain evidence="15">ARK-04</strain>
        <strain evidence="14">ZAV-08</strain>
    </source>
</reference>
<evidence type="ECO:0000256" key="10">
    <source>
        <dbReference type="ARBA" id="ARBA00023004"/>
    </source>
</evidence>
<dbReference type="InterPro" id="IPR000516">
    <property type="entry name" value="Ni-dep_Hydgase_cyt-B"/>
</dbReference>
<evidence type="ECO:0000256" key="6">
    <source>
        <dbReference type="ARBA" id="ARBA00022692"/>
    </source>
</evidence>
<accession>A0A2N7PM70</accession>
<evidence type="ECO:0000259" key="13">
    <source>
        <dbReference type="Pfam" id="PF01292"/>
    </source>
</evidence>
<keyword evidence="4" id="KW-1003">Cell membrane</keyword>
<dbReference type="EMBL" id="PNJD01000396">
    <property type="protein sequence ID" value="PMP94550.1"/>
    <property type="molecule type" value="Genomic_DNA"/>
</dbReference>
<comment type="similarity">
    <text evidence="2">Belongs to the HupC/HyaC/HydC family.</text>
</comment>
<evidence type="ECO:0000256" key="5">
    <source>
        <dbReference type="ARBA" id="ARBA00022617"/>
    </source>
</evidence>
<feature type="transmembrane region" description="Helical" evidence="12">
    <location>
        <begin position="52"/>
        <end position="70"/>
    </location>
</feature>
<keyword evidence="6 12" id="KW-0812">Transmembrane</keyword>
<feature type="domain" description="Cytochrome b561 bacterial/Ni-hydrogenase" evidence="13">
    <location>
        <begin position="7"/>
        <end position="202"/>
    </location>
</feature>
<name>A0A2N7PM70_9BACT</name>
<evidence type="ECO:0000313" key="14">
    <source>
        <dbReference type="EMBL" id="PMP65726.1"/>
    </source>
</evidence>
<evidence type="ECO:0000256" key="9">
    <source>
        <dbReference type="ARBA" id="ARBA00022989"/>
    </source>
</evidence>
<dbReference type="SUPFAM" id="SSF81342">
    <property type="entry name" value="Transmembrane di-heme cytochromes"/>
    <property type="match status" value="1"/>
</dbReference>
<dbReference type="PANTHER" id="PTHR30485">
    <property type="entry name" value="NI/FE-HYDROGENASE 1 B-TYPE CYTOCHROME SUBUNIT"/>
    <property type="match status" value="1"/>
</dbReference>
<protein>
    <submittedName>
        <fullName evidence="14">Cytochrome B</fullName>
    </submittedName>
</protein>
<evidence type="ECO:0000313" key="17">
    <source>
        <dbReference type="Proteomes" id="UP000235619"/>
    </source>
</evidence>
<evidence type="ECO:0000313" key="16">
    <source>
        <dbReference type="Proteomes" id="UP000235460"/>
    </source>
</evidence>
<evidence type="ECO:0000256" key="7">
    <source>
        <dbReference type="ARBA" id="ARBA00022723"/>
    </source>
</evidence>
<sequence>MKKIYLHPIPVRIWHWINAICFIILIITGLQIRWIDKIGLMSFQTAVKIHSWTGFILIANYFIWFIYYFATLKFFKIYLPPFWRPIDFTKRAIRQAIYYGFGIMIGDKNPHHPTPENKFNPLQQVAYFLIMVVLIPLQILTGLVLWDPIKFKFLGDILGGIQIVSLIHVALWIFFSAFIIVHFYLASLGHTFWAHFIAMITGYEEEPEEH</sequence>
<dbReference type="GO" id="GO:0005506">
    <property type="term" value="F:iron ion binding"/>
    <property type="evidence" value="ECO:0007669"/>
    <property type="project" value="InterPro"/>
</dbReference>
<dbReference type="InterPro" id="IPR011577">
    <property type="entry name" value="Cyt_b561_bac/Ni-Hgenase"/>
</dbReference>
<dbReference type="PRINTS" id="PR00161">
    <property type="entry name" value="NIHGNASECYTB"/>
</dbReference>
<dbReference type="InterPro" id="IPR016174">
    <property type="entry name" value="Di-haem_cyt_TM"/>
</dbReference>
<feature type="transmembrane region" description="Helical" evidence="12">
    <location>
        <begin position="13"/>
        <end position="32"/>
    </location>
</feature>
<evidence type="ECO:0000256" key="1">
    <source>
        <dbReference type="ARBA" id="ARBA00004651"/>
    </source>
</evidence>
<dbReference type="Proteomes" id="UP000235460">
    <property type="component" value="Unassembled WGS sequence"/>
</dbReference>
<dbReference type="AlphaFoldDB" id="A0A2N7PM70"/>
<dbReference type="GO" id="GO:0020037">
    <property type="term" value="F:heme binding"/>
    <property type="evidence" value="ECO:0007669"/>
    <property type="project" value="TreeGrafter"/>
</dbReference>
<dbReference type="InterPro" id="IPR051542">
    <property type="entry name" value="Hydrogenase_cytochrome"/>
</dbReference>
<dbReference type="GO" id="GO:0005886">
    <property type="term" value="C:plasma membrane"/>
    <property type="evidence" value="ECO:0007669"/>
    <property type="project" value="UniProtKB-SubCell"/>
</dbReference>
<organism evidence="14 16">
    <name type="scientific">Thermodesulfobacterium geofontis</name>
    <dbReference type="NCBI Taxonomy" id="1295609"/>
    <lineage>
        <taxon>Bacteria</taxon>
        <taxon>Pseudomonadati</taxon>
        <taxon>Thermodesulfobacteriota</taxon>
        <taxon>Thermodesulfobacteria</taxon>
        <taxon>Thermodesulfobacteriales</taxon>
        <taxon>Thermodesulfobacteriaceae</taxon>
        <taxon>Thermodesulfobacterium</taxon>
    </lineage>
</organism>
<evidence type="ECO:0000256" key="2">
    <source>
        <dbReference type="ARBA" id="ARBA00008622"/>
    </source>
</evidence>
<keyword evidence="3" id="KW-0813">Transport</keyword>
<evidence type="ECO:0000313" key="15">
    <source>
        <dbReference type="EMBL" id="PMP94550.1"/>
    </source>
</evidence>
<evidence type="ECO:0000256" key="12">
    <source>
        <dbReference type="SAM" id="Phobius"/>
    </source>
</evidence>
<dbReference type="Proteomes" id="UP000235619">
    <property type="component" value="Unassembled WGS sequence"/>
</dbReference>
<comment type="caution">
    <text evidence="14">The sequence shown here is derived from an EMBL/GenBank/DDBJ whole genome shotgun (WGS) entry which is preliminary data.</text>
</comment>
<keyword evidence="5" id="KW-0349">Heme</keyword>
<feature type="transmembrane region" description="Helical" evidence="12">
    <location>
        <begin position="158"/>
        <end position="185"/>
    </location>
</feature>
<keyword evidence="8" id="KW-0249">Electron transport</keyword>